<dbReference type="PANTHER" id="PTHR22916:SF3">
    <property type="entry name" value="UDP-GLCNAC:BETAGAL BETA-1,3-N-ACETYLGLUCOSAMINYLTRANSFERASE-LIKE PROTEIN 1"/>
    <property type="match status" value="1"/>
</dbReference>
<dbReference type="RefSeq" id="WP_250064227.1">
    <property type="nucleotide sequence ID" value="NZ_JAIKTS010000003.1"/>
</dbReference>
<evidence type="ECO:0000256" key="1">
    <source>
        <dbReference type="SAM" id="Phobius"/>
    </source>
</evidence>
<dbReference type="InterPro" id="IPR029044">
    <property type="entry name" value="Nucleotide-diphossugar_trans"/>
</dbReference>
<keyword evidence="3" id="KW-0328">Glycosyltransferase</keyword>
<dbReference type="PANTHER" id="PTHR22916">
    <property type="entry name" value="GLYCOSYLTRANSFERASE"/>
    <property type="match status" value="1"/>
</dbReference>
<keyword evidence="3" id="KW-0808">Transferase</keyword>
<sequence length="930" mass="102574">MNTIVDAVLARRKAVTPRQLLVVAVTFSLLLLGSVAAAAGRYALTAIALLALQAVAVMVVLLSQRRISQRLSEGLRGPGAQQARRGKGRSLRRFSAARYYAKANADKCVELVGQLVLDRSLDGRDILAYRATRGELDVAGIRSLLESFRMPGKRGRVVEAARAFDKSALLGLARTLYRQDAGGGDRLDAISLYQLALALFGRSALETSDFEWLASLLIQERRLEEALGWLSDPVLSPAVSANHYFLRANALNPFVDQTPGLSIRPWLDALNAGYGEWQLAAVEMADAAGNAFSRLAAGVQAASVDGPLVSVIMPVYCAGAHTDVAIRSVLAQTWKNLELIIVDDGSPAEHQAVLTHWAQADERIRLIRCPQNRGAYVARNAGLDAARGEFVTCHDADDWSHPMRIKRQASDLARNSGRIANLVNLVRVDVNLEVRHRHPGRTLQHVALSSLMFRRAEVLARVGYWDAVRKMGDAEFIHRIALAFEQKIESILPPPLLFALQDVGSLSGSDMCRGFMHPERQLYRTRYREWHERIAAGEASAYLPASPETRPFPAPMSFLPHRGGREQFDVLFVSELGFTGGNVHSLIHEMEICVAAGLKVGLVHVHNLLFTHLARREPIDALTALVVSGKVTQIAMTTPADASLVIVRWPACFQYTSSLPSGIRGLQTVVVANHPPYERHQDRHSYEMGQVSRNVAEAFGPAPRWAPQSATIRRMLEPQLPGGALLDVDWIAVLAKAPVRTHRREVPVAALPVIGRHSRDHHLKWPEDRETLLKVYPSDGTCKVRVLGGVDHVIASGALRAEDIEGWEVHGFGTLQPLDFLRSIDFFVYFHHKDWVEAFGRVIMEAMFAGAVVVLPPTFEPVFGEAALYAEPDGVQALIQAYYRDWPRFQEQSERALAYAHDNCTPAAYRRRLARLGVQALSADLDAEAA</sequence>
<dbReference type="SUPFAM" id="SSF53756">
    <property type="entry name" value="UDP-Glycosyltransferase/glycogen phosphorylase"/>
    <property type="match status" value="1"/>
</dbReference>
<reference evidence="3 4" key="1">
    <citation type="submission" date="2021-08" db="EMBL/GenBank/DDBJ databases">
        <title>Novel members of of the genus Stenotrophomonas from differernt environment.</title>
        <authorList>
            <person name="Deng Y."/>
        </authorList>
    </citation>
    <scope>NUCLEOTIDE SEQUENCE [LARGE SCALE GENOMIC DNA]</scope>
    <source>
        <strain evidence="3 4">CPCC 101365</strain>
    </source>
</reference>
<keyword evidence="4" id="KW-1185">Reference proteome</keyword>
<keyword evidence="1" id="KW-0812">Transmembrane</keyword>
<dbReference type="InterPro" id="IPR001173">
    <property type="entry name" value="Glyco_trans_2-like"/>
</dbReference>
<gene>
    <name evidence="3" type="ORF">K5L01_09820</name>
</gene>
<dbReference type="Gene3D" id="3.40.50.2000">
    <property type="entry name" value="Glycogen Phosphorylase B"/>
    <property type="match status" value="1"/>
</dbReference>
<proteinExistence type="predicted"/>
<comment type="caution">
    <text evidence="3">The sequence shown here is derived from an EMBL/GenBank/DDBJ whole genome shotgun (WGS) entry which is preliminary data.</text>
</comment>
<dbReference type="SUPFAM" id="SSF53448">
    <property type="entry name" value="Nucleotide-diphospho-sugar transferases"/>
    <property type="match status" value="1"/>
</dbReference>
<dbReference type="Proteomes" id="UP001431235">
    <property type="component" value="Unassembled WGS sequence"/>
</dbReference>
<accession>A0ABT0SHZ9</accession>
<evidence type="ECO:0000313" key="4">
    <source>
        <dbReference type="Proteomes" id="UP001431235"/>
    </source>
</evidence>
<dbReference type="Pfam" id="PF00535">
    <property type="entry name" value="Glycos_transf_2"/>
    <property type="match status" value="1"/>
</dbReference>
<organism evidence="3 4">
    <name type="scientific">Stenotrophomonas mori</name>
    <dbReference type="NCBI Taxonomy" id="2871096"/>
    <lineage>
        <taxon>Bacteria</taxon>
        <taxon>Pseudomonadati</taxon>
        <taxon>Pseudomonadota</taxon>
        <taxon>Gammaproteobacteria</taxon>
        <taxon>Lysobacterales</taxon>
        <taxon>Lysobacteraceae</taxon>
        <taxon>Stenotrophomonas</taxon>
    </lineage>
</organism>
<dbReference type="EC" id="2.4.-.-" evidence="3"/>
<dbReference type="EMBL" id="JAIKTS010000003">
    <property type="protein sequence ID" value="MCL7714941.1"/>
    <property type="molecule type" value="Genomic_DNA"/>
</dbReference>
<dbReference type="GO" id="GO:0016757">
    <property type="term" value="F:glycosyltransferase activity"/>
    <property type="evidence" value="ECO:0007669"/>
    <property type="project" value="UniProtKB-KW"/>
</dbReference>
<feature type="transmembrane region" description="Helical" evidence="1">
    <location>
        <begin position="20"/>
        <end position="37"/>
    </location>
</feature>
<protein>
    <submittedName>
        <fullName evidence="3">Glycosyltransferase</fullName>
        <ecNumber evidence="3">2.4.-.-</ecNumber>
    </submittedName>
</protein>
<feature type="domain" description="Glycosyltransferase 2-like" evidence="2">
    <location>
        <begin position="310"/>
        <end position="433"/>
    </location>
</feature>
<dbReference type="Gene3D" id="3.90.550.10">
    <property type="entry name" value="Spore Coat Polysaccharide Biosynthesis Protein SpsA, Chain A"/>
    <property type="match status" value="1"/>
</dbReference>
<dbReference type="CDD" id="cd00761">
    <property type="entry name" value="Glyco_tranf_GTA_type"/>
    <property type="match status" value="1"/>
</dbReference>
<keyword evidence="1" id="KW-1133">Transmembrane helix</keyword>
<evidence type="ECO:0000313" key="3">
    <source>
        <dbReference type="EMBL" id="MCL7714941.1"/>
    </source>
</evidence>
<name>A0ABT0SHZ9_9GAMM</name>
<evidence type="ECO:0000259" key="2">
    <source>
        <dbReference type="Pfam" id="PF00535"/>
    </source>
</evidence>
<keyword evidence="1" id="KW-0472">Membrane</keyword>